<keyword evidence="2" id="KW-0812">Transmembrane</keyword>
<sequence length="76" mass="8536">MGDKIDVKIGNNNKIKNSSIGNHYESNGKPSNSENRKSFAEKHPILIGVIISMVTGFVLLFSFWDHLVDWIEGLFS</sequence>
<reference evidence="3 4" key="1">
    <citation type="submission" date="2021-03" db="EMBL/GenBank/DDBJ databases">
        <title>Antimicrobial resistance genes in bacteria isolated from Japanese honey, and their potential for conferring macrolide and lincosamide resistance in the American foulbrood pathogen Paenibacillus larvae.</title>
        <authorList>
            <person name="Okamoto M."/>
            <person name="Kumagai M."/>
            <person name="Kanamori H."/>
            <person name="Takamatsu D."/>
        </authorList>
    </citation>
    <scope>NUCLEOTIDE SEQUENCE [LARGE SCALE GENOMIC DNA]</scope>
    <source>
        <strain evidence="3 4">J21TS7</strain>
    </source>
</reference>
<name>A0ABQ4LN88_9BACL</name>
<dbReference type="Proteomes" id="UP000676601">
    <property type="component" value="Unassembled WGS sequence"/>
</dbReference>
<dbReference type="EMBL" id="BORU01000005">
    <property type="protein sequence ID" value="GIO57984.1"/>
    <property type="molecule type" value="Genomic_DNA"/>
</dbReference>
<evidence type="ECO:0000256" key="2">
    <source>
        <dbReference type="SAM" id="Phobius"/>
    </source>
</evidence>
<organism evidence="3 4">
    <name type="scientific">Paenibacillus cineris</name>
    <dbReference type="NCBI Taxonomy" id="237530"/>
    <lineage>
        <taxon>Bacteria</taxon>
        <taxon>Bacillati</taxon>
        <taxon>Bacillota</taxon>
        <taxon>Bacilli</taxon>
        <taxon>Bacillales</taxon>
        <taxon>Paenibacillaceae</taxon>
        <taxon>Paenibacillus</taxon>
    </lineage>
</organism>
<feature type="transmembrane region" description="Helical" evidence="2">
    <location>
        <begin position="45"/>
        <end position="64"/>
    </location>
</feature>
<gene>
    <name evidence="3" type="ORF">J21TS7_63020</name>
</gene>
<feature type="compositionally biased region" description="Low complexity" evidence="1">
    <location>
        <begin position="8"/>
        <end position="22"/>
    </location>
</feature>
<accession>A0ABQ4LN88</accession>
<keyword evidence="2" id="KW-1133">Transmembrane helix</keyword>
<evidence type="ECO:0000313" key="4">
    <source>
        <dbReference type="Proteomes" id="UP000676601"/>
    </source>
</evidence>
<evidence type="ECO:0000313" key="3">
    <source>
        <dbReference type="EMBL" id="GIO57984.1"/>
    </source>
</evidence>
<comment type="caution">
    <text evidence="3">The sequence shown here is derived from an EMBL/GenBank/DDBJ whole genome shotgun (WGS) entry which is preliminary data.</text>
</comment>
<keyword evidence="2" id="KW-0472">Membrane</keyword>
<dbReference type="RefSeq" id="WP_244879507.1">
    <property type="nucleotide sequence ID" value="NZ_BORU01000005.1"/>
</dbReference>
<keyword evidence="4" id="KW-1185">Reference proteome</keyword>
<proteinExistence type="predicted"/>
<protein>
    <submittedName>
        <fullName evidence="3">Uncharacterized protein</fullName>
    </submittedName>
</protein>
<evidence type="ECO:0000256" key="1">
    <source>
        <dbReference type="SAM" id="MobiDB-lite"/>
    </source>
</evidence>
<feature type="region of interest" description="Disordered" evidence="1">
    <location>
        <begin position="1"/>
        <end position="36"/>
    </location>
</feature>
<feature type="compositionally biased region" description="Polar residues" evidence="1">
    <location>
        <begin position="24"/>
        <end position="33"/>
    </location>
</feature>